<dbReference type="Proteomes" id="UP001055811">
    <property type="component" value="Linkage Group LG08"/>
</dbReference>
<organism evidence="1 2">
    <name type="scientific">Cichorium intybus</name>
    <name type="common">Chicory</name>
    <dbReference type="NCBI Taxonomy" id="13427"/>
    <lineage>
        <taxon>Eukaryota</taxon>
        <taxon>Viridiplantae</taxon>
        <taxon>Streptophyta</taxon>
        <taxon>Embryophyta</taxon>
        <taxon>Tracheophyta</taxon>
        <taxon>Spermatophyta</taxon>
        <taxon>Magnoliopsida</taxon>
        <taxon>eudicotyledons</taxon>
        <taxon>Gunneridae</taxon>
        <taxon>Pentapetalae</taxon>
        <taxon>asterids</taxon>
        <taxon>campanulids</taxon>
        <taxon>Asterales</taxon>
        <taxon>Asteraceae</taxon>
        <taxon>Cichorioideae</taxon>
        <taxon>Cichorieae</taxon>
        <taxon>Cichoriinae</taxon>
        <taxon>Cichorium</taxon>
    </lineage>
</organism>
<keyword evidence="2" id="KW-1185">Reference proteome</keyword>
<proteinExistence type="predicted"/>
<reference evidence="2" key="1">
    <citation type="journal article" date="2022" name="Mol. Ecol. Resour.">
        <title>The genomes of chicory, endive, great burdock and yacon provide insights into Asteraceae palaeo-polyploidization history and plant inulin production.</title>
        <authorList>
            <person name="Fan W."/>
            <person name="Wang S."/>
            <person name="Wang H."/>
            <person name="Wang A."/>
            <person name="Jiang F."/>
            <person name="Liu H."/>
            <person name="Zhao H."/>
            <person name="Xu D."/>
            <person name="Zhang Y."/>
        </authorList>
    </citation>
    <scope>NUCLEOTIDE SEQUENCE [LARGE SCALE GENOMIC DNA]</scope>
    <source>
        <strain evidence="2">cv. Punajuju</strain>
    </source>
</reference>
<name>A0ACB8ZU30_CICIN</name>
<comment type="caution">
    <text evidence="1">The sequence shown here is derived from an EMBL/GenBank/DDBJ whole genome shotgun (WGS) entry which is preliminary data.</text>
</comment>
<accession>A0ACB8ZU30</accession>
<gene>
    <name evidence="1" type="ORF">L2E82_45875</name>
</gene>
<sequence length="76" mass="8324">MQPECSAGDGVREAVAGLMHLRIQPNVDEALGYGVGEAVAGIAGDAVRWMRCRRSFNDEEEMLDAQMRMDRDVRGG</sequence>
<dbReference type="EMBL" id="CM042016">
    <property type="protein sequence ID" value="KAI3701226.1"/>
    <property type="molecule type" value="Genomic_DNA"/>
</dbReference>
<protein>
    <submittedName>
        <fullName evidence="1">Uncharacterized protein</fullName>
    </submittedName>
</protein>
<evidence type="ECO:0000313" key="1">
    <source>
        <dbReference type="EMBL" id="KAI3701226.1"/>
    </source>
</evidence>
<evidence type="ECO:0000313" key="2">
    <source>
        <dbReference type="Proteomes" id="UP001055811"/>
    </source>
</evidence>
<reference evidence="1 2" key="2">
    <citation type="journal article" date="2022" name="Mol. Ecol. Resour.">
        <title>The genomes of chicory, endive, great burdock and yacon provide insights into Asteraceae paleo-polyploidization history and plant inulin production.</title>
        <authorList>
            <person name="Fan W."/>
            <person name="Wang S."/>
            <person name="Wang H."/>
            <person name="Wang A."/>
            <person name="Jiang F."/>
            <person name="Liu H."/>
            <person name="Zhao H."/>
            <person name="Xu D."/>
            <person name="Zhang Y."/>
        </authorList>
    </citation>
    <scope>NUCLEOTIDE SEQUENCE [LARGE SCALE GENOMIC DNA]</scope>
    <source>
        <strain evidence="2">cv. Punajuju</strain>
        <tissue evidence="1">Leaves</tissue>
    </source>
</reference>